<keyword evidence="2" id="KW-1185">Reference proteome</keyword>
<protein>
    <recommendedName>
        <fullName evidence="3">DUF834 domain-containing protein</fullName>
    </recommendedName>
</protein>
<proteinExistence type="predicted"/>
<evidence type="ECO:0000313" key="1">
    <source>
        <dbReference type="EMBL" id="KAF0924801.1"/>
    </source>
</evidence>
<reference evidence="1 2" key="1">
    <citation type="submission" date="2019-11" db="EMBL/GenBank/DDBJ databases">
        <title>Whole genome sequence of Oryza granulata.</title>
        <authorList>
            <person name="Li W."/>
        </authorList>
    </citation>
    <scope>NUCLEOTIDE SEQUENCE [LARGE SCALE GENOMIC DNA]</scope>
    <source>
        <strain evidence="2">cv. Menghai</strain>
        <tissue evidence="1">Leaf</tissue>
    </source>
</reference>
<name>A0A6G1EJF3_9ORYZ</name>
<dbReference type="Proteomes" id="UP000479710">
    <property type="component" value="Unassembled WGS sequence"/>
</dbReference>
<organism evidence="1 2">
    <name type="scientific">Oryza meyeriana var. granulata</name>
    <dbReference type="NCBI Taxonomy" id="110450"/>
    <lineage>
        <taxon>Eukaryota</taxon>
        <taxon>Viridiplantae</taxon>
        <taxon>Streptophyta</taxon>
        <taxon>Embryophyta</taxon>
        <taxon>Tracheophyta</taxon>
        <taxon>Spermatophyta</taxon>
        <taxon>Magnoliopsida</taxon>
        <taxon>Liliopsida</taxon>
        <taxon>Poales</taxon>
        <taxon>Poaceae</taxon>
        <taxon>BOP clade</taxon>
        <taxon>Oryzoideae</taxon>
        <taxon>Oryzeae</taxon>
        <taxon>Oryzinae</taxon>
        <taxon>Oryza</taxon>
        <taxon>Oryza meyeriana</taxon>
    </lineage>
</organism>
<dbReference type="EMBL" id="SPHZ02000003">
    <property type="protein sequence ID" value="KAF0924801.1"/>
    <property type="molecule type" value="Genomic_DNA"/>
</dbReference>
<sequence>MRQQLSFVHIRAGNDMLQRVTWAEDGNERDVGAKLRAFPGGDGGGVVIQGGEGSWAANPGGGGWANPGGGAALPCRDGGAALPGSDCMAFPAGDSCEALPGDGAALQGGGVVTGGDGGGEVSLGVADCARVMLHAHGSSSQPEPTLPSSMAIVAAMQVTTTTPAKKMKAKGNCKGKHQQTLVLLRQWPIVVDENTMDSEEASRT</sequence>
<comment type="caution">
    <text evidence="1">The sequence shown here is derived from an EMBL/GenBank/DDBJ whole genome shotgun (WGS) entry which is preliminary data.</text>
</comment>
<accession>A0A6G1EJF3</accession>
<evidence type="ECO:0008006" key="3">
    <source>
        <dbReference type="Google" id="ProtNLM"/>
    </source>
</evidence>
<dbReference type="AlphaFoldDB" id="A0A6G1EJF3"/>
<evidence type="ECO:0000313" key="2">
    <source>
        <dbReference type="Proteomes" id="UP000479710"/>
    </source>
</evidence>
<gene>
    <name evidence="1" type="ORF">E2562_014907</name>
</gene>